<organism evidence="4 5">
    <name type="scientific">Arctia plantaginis</name>
    <name type="common">Wood tiger moth</name>
    <name type="synonym">Phalaena plantaginis</name>
    <dbReference type="NCBI Taxonomy" id="874455"/>
    <lineage>
        <taxon>Eukaryota</taxon>
        <taxon>Metazoa</taxon>
        <taxon>Ecdysozoa</taxon>
        <taxon>Arthropoda</taxon>
        <taxon>Hexapoda</taxon>
        <taxon>Insecta</taxon>
        <taxon>Pterygota</taxon>
        <taxon>Neoptera</taxon>
        <taxon>Endopterygota</taxon>
        <taxon>Lepidoptera</taxon>
        <taxon>Glossata</taxon>
        <taxon>Ditrysia</taxon>
        <taxon>Noctuoidea</taxon>
        <taxon>Erebidae</taxon>
        <taxon>Arctiinae</taxon>
        <taxon>Arctia</taxon>
    </lineage>
</organism>
<dbReference type="InterPro" id="IPR019819">
    <property type="entry name" value="Carboxylesterase_B_CS"/>
</dbReference>
<dbReference type="PANTHER" id="PTHR11559">
    <property type="entry name" value="CARBOXYLESTERASE"/>
    <property type="match status" value="1"/>
</dbReference>
<name>A0A8S1B8K9_ARCPL</name>
<reference evidence="4 5" key="1">
    <citation type="submission" date="2020-04" db="EMBL/GenBank/DDBJ databases">
        <authorList>
            <person name="Wallbank WR R."/>
            <person name="Pardo Diaz C."/>
            <person name="Kozak K."/>
            <person name="Martin S."/>
            <person name="Jiggins C."/>
            <person name="Moest M."/>
            <person name="Warren A I."/>
            <person name="Byers J.R.P. K."/>
            <person name="Montejo-Kovacevich G."/>
            <person name="Yen C E."/>
        </authorList>
    </citation>
    <scope>NUCLEOTIDE SEQUENCE [LARGE SCALE GENOMIC DNA]</scope>
</reference>
<evidence type="ECO:0000313" key="5">
    <source>
        <dbReference type="Proteomes" id="UP000494256"/>
    </source>
</evidence>
<gene>
    <name evidence="4" type="ORF">APLA_LOCUS15156</name>
</gene>
<sequence length="461" mass="51368">MACISAVSLLLCLVFQGISGEDVQVTVEQGTLNGEIVTSVIGENYYSFKGIPYAKPPVGALRFKDPEDPISWDGVRDAKVHGSVCPQLNILTNTYIPGSEDCLFVNVYTPNVKPETPLPVLVHIHGGSKGLFHRAIAASGSPFNDFNVGFEPRRRAFVLAQTLGFETNNNNDNDLLEFLQSVEVVQLINITASSASVMASQQITDLPFKMQPFTAPVVEKACPQGNFLTKDVLTSLESGDVNKVDVMFGYANKESLLLLPAYVQALLGQYNRYRELFVPSKLLNVLTPSTILNLADEIINFYFGDKAISVDNIEEFINYASNVSISYDMQRFFRRWTKFGNTYAFKLSSYSSRNVYGAAGESYGIAGAAHFEDVFYTYDPKSLNLPLTKDSIEYKMIKQITTPMIDFAKTGNPTPDTSFWPKYNCTLAYVNFAEDMTVGYAPDEADYQFWKALYKSVNERF</sequence>
<dbReference type="Proteomes" id="UP000494256">
    <property type="component" value="Unassembled WGS sequence"/>
</dbReference>
<proteinExistence type="predicted"/>
<dbReference type="OrthoDB" id="8122616at2759"/>
<dbReference type="AlphaFoldDB" id="A0A8S1B8K9"/>
<feature type="domain" description="Carboxylesterase type B" evidence="3">
    <location>
        <begin position="23"/>
        <end position="128"/>
    </location>
</feature>
<keyword evidence="2" id="KW-0732">Signal</keyword>
<evidence type="ECO:0000256" key="2">
    <source>
        <dbReference type="SAM" id="SignalP"/>
    </source>
</evidence>
<feature type="signal peptide" evidence="2">
    <location>
        <begin position="1"/>
        <end position="20"/>
    </location>
</feature>
<feature type="chain" id="PRO_5035759191" description="Carboxylesterase type B domain-containing protein" evidence="2">
    <location>
        <begin position="21"/>
        <end position="461"/>
    </location>
</feature>
<dbReference type="Gene3D" id="3.40.50.1820">
    <property type="entry name" value="alpha/beta hydrolase"/>
    <property type="match status" value="2"/>
</dbReference>
<dbReference type="InterPro" id="IPR002018">
    <property type="entry name" value="CarbesteraseB"/>
</dbReference>
<evidence type="ECO:0000256" key="1">
    <source>
        <dbReference type="ARBA" id="ARBA00023180"/>
    </source>
</evidence>
<dbReference type="InterPro" id="IPR050309">
    <property type="entry name" value="Type-B_Carboxylest/Lipase"/>
</dbReference>
<dbReference type="PROSITE" id="PS00941">
    <property type="entry name" value="CARBOXYLESTERASE_B_2"/>
    <property type="match status" value="1"/>
</dbReference>
<keyword evidence="1" id="KW-0325">Glycoprotein</keyword>
<comment type="caution">
    <text evidence="4">The sequence shown here is derived from an EMBL/GenBank/DDBJ whole genome shotgun (WGS) entry which is preliminary data.</text>
</comment>
<dbReference type="InterPro" id="IPR029058">
    <property type="entry name" value="AB_hydrolase_fold"/>
</dbReference>
<dbReference type="EMBL" id="CADEBD010000422">
    <property type="protein sequence ID" value="CAB3255054.1"/>
    <property type="molecule type" value="Genomic_DNA"/>
</dbReference>
<evidence type="ECO:0000313" key="4">
    <source>
        <dbReference type="EMBL" id="CAB3255054.1"/>
    </source>
</evidence>
<evidence type="ECO:0000259" key="3">
    <source>
        <dbReference type="Pfam" id="PF00135"/>
    </source>
</evidence>
<dbReference type="Pfam" id="PF00135">
    <property type="entry name" value="COesterase"/>
    <property type="match status" value="1"/>
</dbReference>
<dbReference type="SUPFAM" id="SSF53474">
    <property type="entry name" value="alpha/beta-Hydrolases"/>
    <property type="match status" value="1"/>
</dbReference>
<protein>
    <recommendedName>
        <fullName evidence="3">Carboxylesterase type B domain-containing protein</fullName>
    </recommendedName>
</protein>
<accession>A0A8S1B8K9</accession>